<dbReference type="KEGG" id="mmag:MMAD_12890"/>
<evidence type="ECO:0000259" key="1">
    <source>
        <dbReference type="PROSITE" id="PS50921"/>
    </source>
</evidence>
<name>A0A7I7XBM2_9MYCO</name>
<gene>
    <name evidence="2" type="ORF">MMAD_12890</name>
</gene>
<dbReference type="InterPro" id="IPR005561">
    <property type="entry name" value="ANTAR"/>
</dbReference>
<evidence type="ECO:0000313" key="3">
    <source>
        <dbReference type="Proteomes" id="UP000466517"/>
    </source>
</evidence>
<dbReference type="RefSeq" id="WP_246240377.1">
    <property type="nucleotide sequence ID" value="NZ_AP022610.1"/>
</dbReference>
<accession>A0A7I7XBM2</accession>
<dbReference type="Gene3D" id="1.10.10.10">
    <property type="entry name" value="Winged helix-like DNA-binding domain superfamily/Winged helix DNA-binding domain"/>
    <property type="match status" value="1"/>
</dbReference>
<reference evidence="2 3" key="1">
    <citation type="journal article" date="2019" name="Emerg. Microbes Infect.">
        <title>Comprehensive subspecies identification of 175 nontuberculous mycobacteria species based on 7547 genomic profiles.</title>
        <authorList>
            <person name="Matsumoto Y."/>
            <person name="Kinjo T."/>
            <person name="Motooka D."/>
            <person name="Nabeya D."/>
            <person name="Jung N."/>
            <person name="Uechi K."/>
            <person name="Horii T."/>
            <person name="Iida T."/>
            <person name="Fujita J."/>
            <person name="Nakamura S."/>
        </authorList>
    </citation>
    <scope>NUCLEOTIDE SEQUENCE [LARGE SCALE GENOMIC DNA]</scope>
    <source>
        <strain evidence="2 3">JCM 13574</strain>
    </source>
</reference>
<sequence length="114" mass="12683">MSTTDSLDGLAAERERIWAQTREYTENRALIEQAKGMLMFVYGLDADAAFDALRSQSQEHNVKLVLIAEQVVKDLVELAKNKGPARRLAFDGLMHSAHQRIADVAQRAESPATD</sequence>
<protein>
    <recommendedName>
        <fullName evidence="1">ANTAR domain-containing protein</fullName>
    </recommendedName>
</protein>
<dbReference type="InterPro" id="IPR011006">
    <property type="entry name" value="CheY-like_superfamily"/>
</dbReference>
<proteinExistence type="predicted"/>
<dbReference type="SMART" id="SM01012">
    <property type="entry name" value="ANTAR"/>
    <property type="match status" value="1"/>
</dbReference>
<dbReference type="GO" id="GO:0003723">
    <property type="term" value="F:RNA binding"/>
    <property type="evidence" value="ECO:0007669"/>
    <property type="project" value="InterPro"/>
</dbReference>
<dbReference type="AlphaFoldDB" id="A0A7I7XBM2"/>
<keyword evidence="3" id="KW-1185">Reference proteome</keyword>
<dbReference type="SUPFAM" id="SSF52172">
    <property type="entry name" value="CheY-like"/>
    <property type="match status" value="1"/>
</dbReference>
<dbReference type="Pfam" id="PF03861">
    <property type="entry name" value="ANTAR"/>
    <property type="match status" value="1"/>
</dbReference>
<dbReference type="InterPro" id="IPR036388">
    <property type="entry name" value="WH-like_DNA-bd_sf"/>
</dbReference>
<dbReference type="PROSITE" id="PS50921">
    <property type="entry name" value="ANTAR"/>
    <property type="match status" value="1"/>
</dbReference>
<dbReference type="Proteomes" id="UP000466517">
    <property type="component" value="Chromosome"/>
</dbReference>
<feature type="domain" description="ANTAR" evidence="1">
    <location>
        <begin position="11"/>
        <end position="72"/>
    </location>
</feature>
<organism evidence="2 3">
    <name type="scientific">Mycolicibacterium madagascariense</name>
    <dbReference type="NCBI Taxonomy" id="212765"/>
    <lineage>
        <taxon>Bacteria</taxon>
        <taxon>Bacillati</taxon>
        <taxon>Actinomycetota</taxon>
        <taxon>Actinomycetes</taxon>
        <taxon>Mycobacteriales</taxon>
        <taxon>Mycobacteriaceae</taxon>
        <taxon>Mycolicibacterium</taxon>
    </lineage>
</organism>
<evidence type="ECO:0000313" key="2">
    <source>
        <dbReference type="EMBL" id="BBZ26994.1"/>
    </source>
</evidence>
<dbReference type="EMBL" id="AP022610">
    <property type="protein sequence ID" value="BBZ26994.1"/>
    <property type="molecule type" value="Genomic_DNA"/>
</dbReference>